<feature type="signal peptide" evidence="3">
    <location>
        <begin position="1"/>
        <end position="22"/>
    </location>
</feature>
<evidence type="ECO:0000259" key="4">
    <source>
        <dbReference type="Pfam" id="PF02225"/>
    </source>
</evidence>
<evidence type="ECO:0000313" key="6">
    <source>
        <dbReference type="Proteomes" id="UP000005408"/>
    </source>
</evidence>
<dbReference type="PANTHER" id="PTHR22702:SF1">
    <property type="entry name" value="PROTEASE-ASSOCIATED DOMAIN-CONTAINING PROTEIN 1"/>
    <property type="match status" value="1"/>
</dbReference>
<dbReference type="InterPro" id="IPR003137">
    <property type="entry name" value="PA_domain"/>
</dbReference>
<reference evidence="5" key="1">
    <citation type="submission" date="2022-08" db="UniProtKB">
        <authorList>
            <consortium name="EnsemblMetazoa"/>
        </authorList>
    </citation>
    <scope>IDENTIFICATION</scope>
    <source>
        <strain evidence="5">05x7-T-G4-1.051#20</strain>
    </source>
</reference>
<dbReference type="AlphaFoldDB" id="A0A8W8IKS2"/>
<feature type="domain" description="PA" evidence="4">
    <location>
        <begin position="54"/>
        <end position="140"/>
    </location>
</feature>
<evidence type="ECO:0000256" key="2">
    <source>
        <dbReference type="ARBA" id="ARBA00023180"/>
    </source>
</evidence>
<dbReference type="PANTHER" id="PTHR22702">
    <property type="entry name" value="PROTEASE-ASSOCIATED DOMAIN-CONTAINING PROTEIN"/>
    <property type="match status" value="1"/>
</dbReference>
<protein>
    <recommendedName>
        <fullName evidence="4">PA domain-containing protein</fullName>
    </recommendedName>
</protein>
<dbReference type="SUPFAM" id="SSF52025">
    <property type="entry name" value="PA domain"/>
    <property type="match status" value="1"/>
</dbReference>
<keyword evidence="2" id="KW-0325">Glycoprotein</keyword>
<dbReference type="Proteomes" id="UP000005408">
    <property type="component" value="Unassembled WGS sequence"/>
</dbReference>
<organism evidence="5 6">
    <name type="scientific">Magallana gigas</name>
    <name type="common">Pacific oyster</name>
    <name type="synonym">Crassostrea gigas</name>
    <dbReference type="NCBI Taxonomy" id="29159"/>
    <lineage>
        <taxon>Eukaryota</taxon>
        <taxon>Metazoa</taxon>
        <taxon>Spiralia</taxon>
        <taxon>Lophotrochozoa</taxon>
        <taxon>Mollusca</taxon>
        <taxon>Bivalvia</taxon>
        <taxon>Autobranchia</taxon>
        <taxon>Pteriomorphia</taxon>
        <taxon>Ostreida</taxon>
        <taxon>Ostreoidea</taxon>
        <taxon>Ostreidae</taxon>
        <taxon>Magallana</taxon>
    </lineage>
</organism>
<name>A0A8W8IKS2_MAGGI</name>
<keyword evidence="6" id="KW-1185">Reference proteome</keyword>
<proteinExistence type="predicted"/>
<keyword evidence="1 3" id="KW-0732">Signal</keyword>
<evidence type="ECO:0000313" key="5">
    <source>
        <dbReference type="EnsemblMetazoa" id="G14473.1:cds"/>
    </source>
</evidence>
<evidence type="ECO:0000256" key="1">
    <source>
        <dbReference type="ARBA" id="ARBA00022729"/>
    </source>
</evidence>
<dbReference type="Gene3D" id="3.50.30.30">
    <property type="match status" value="1"/>
</dbReference>
<dbReference type="EnsemblMetazoa" id="G14473.1">
    <property type="protein sequence ID" value="G14473.1:cds"/>
    <property type="gene ID" value="G14473"/>
</dbReference>
<evidence type="ECO:0000256" key="3">
    <source>
        <dbReference type="SAM" id="SignalP"/>
    </source>
</evidence>
<accession>A0A8W8IKS2</accession>
<dbReference type="Pfam" id="PF02225">
    <property type="entry name" value="PA"/>
    <property type="match status" value="1"/>
</dbReference>
<dbReference type="InterPro" id="IPR046450">
    <property type="entry name" value="PA_dom_sf"/>
</dbReference>
<feature type="chain" id="PRO_5036493072" description="PA domain-containing protein" evidence="3">
    <location>
        <begin position="23"/>
        <end position="178"/>
    </location>
</feature>
<sequence>MTRKSLKSLFLTFAVVFSTALSSDVKLATTPDINLLYTSDNLFMQIEKVYHHIPLVVANPYSGCSELLNKRNVDGAVVLIQRGDCSFVTKTINAENAGAVAVLITDNDAQNDEAQIQMVQDGTEREVQIPSLFLLGKDGYMIKATLEKYRMDSAIVNIPFNITGMPMMINNQPPWTLW</sequence>